<protein>
    <submittedName>
        <fullName evidence="3">Uncharacterized protein</fullName>
    </submittedName>
</protein>
<evidence type="ECO:0000313" key="3">
    <source>
        <dbReference type="EMBL" id="KAH7135972.1"/>
    </source>
</evidence>
<feature type="compositionally biased region" description="Polar residues" evidence="1">
    <location>
        <begin position="87"/>
        <end position="101"/>
    </location>
</feature>
<accession>A0A9P9EF48</accession>
<organism evidence="3 4">
    <name type="scientific">Dendryphion nanum</name>
    <dbReference type="NCBI Taxonomy" id="256645"/>
    <lineage>
        <taxon>Eukaryota</taxon>
        <taxon>Fungi</taxon>
        <taxon>Dikarya</taxon>
        <taxon>Ascomycota</taxon>
        <taxon>Pezizomycotina</taxon>
        <taxon>Dothideomycetes</taxon>
        <taxon>Pleosporomycetidae</taxon>
        <taxon>Pleosporales</taxon>
        <taxon>Torulaceae</taxon>
        <taxon>Dendryphion</taxon>
    </lineage>
</organism>
<evidence type="ECO:0000256" key="1">
    <source>
        <dbReference type="SAM" id="MobiDB-lite"/>
    </source>
</evidence>
<reference evidence="3" key="1">
    <citation type="journal article" date="2021" name="Nat. Commun.">
        <title>Genetic determinants of endophytism in the Arabidopsis root mycobiome.</title>
        <authorList>
            <person name="Mesny F."/>
            <person name="Miyauchi S."/>
            <person name="Thiergart T."/>
            <person name="Pickel B."/>
            <person name="Atanasova L."/>
            <person name="Karlsson M."/>
            <person name="Huettel B."/>
            <person name="Barry K.W."/>
            <person name="Haridas S."/>
            <person name="Chen C."/>
            <person name="Bauer D."/>
            <person name="Andreopoulos W."/>
            <person name="Pangilinan J."/>
            <person name="LaButti K."/>
            <person name="Riley R."/>
            <person name="Lipzen A."/>
            <person name="Clum A."/>
            <person name="Drula E."/>
            <person name="Henrissat B."/>
            <person name="Kohler A."/>
            <person name="Grigoriev I.V."/>
            <person name="Martin F.M."/>
            <person name="Hacquard S."/>
        </authorList>
    </citation>
    <scope>NUCLEOTIDE SEQUENCE</scope>
    <source>
        <strain evidence="3">MPI-CAGE-CH-0243</strain>
    </source>
</reference>
<keyword evidence="2" id="KW-1133">Transmembrane helix</keyword>
<sequence length="101" mass="10697">MAGDLERAACTQLLLLLLPLDRGGPADSKREKGATCRRWAVGGGRWLLATGCWLLAITGYYWLLLATGGVSEPPPHEPPANTEAPAGTQQRPAPSTHPQAV</sequence>
<feature type="region of interest" description="Disordered" evidence="1">
    <location>
        <begin position="71"/>
        <end position="101"/>
    </location>
</feature>
<comment type="caution">
    <text evidence="3">The sequence shown here is derived from an EMBL/GenBank/DDBJ whole genome shotgun (WGS) entry which is preliminary data.</text>
</comment>
<evidence type="ECO:0000313" key="4">
    <source>
        <dbReference type="Proteomes" id="UP000700596"/>
    </source>
</evidence>
<keyword evidence="2" id="KW-0812">Transmembrane</keyword>
<evidence type="ECO:0000256" key="2">
    <source>
        <dbReference type="SAM" id="Phobius"/>
    </source>
</evidence>
<proteinExistence type="predicted"/>
<keyword evidence="2" id="KW-0472">Membrane</keyword>
<feature type="transmembrane region" description="Helical" evidence="2">
    <location>
        <begin position="47"/>
        <end position="65"/>
    </location>
</feature>
<gene>
    <name evidence="3" type="ORF">B0J11DRAFT_502771</name>
</gene>
<dbReference type="Proteomes" id="UP000700596">
    <property type="component" value="Unassembled WGS sequence"/>
</dbReference>
<keyword evidence="4" id="KW-1185">Reference proteome</keyword>
<name>A0A9P9EF48_9PLEO</name>
<dbReference type="EMBL" id="JAGMWT010000002">
    <property type="protein sequence ID" value="KAH7135972.1"/>
    <property type="molecule type" value="Genomic_DNA"/>
</dbReference>
<dbReference type="AlphaFoldDB" id="A0A9P9EF48"/>